<keyword evidence="2" id="KW-1185">Reference proteome</keyword>
<gene>
    <name evidence="1" type="ORF">M8A51_25170</name>
</gene>
<dbReference type="EMBL" id="JAMKFE010000024">
    <property type="protein sequence ID" value="MCM5682834.1"/>
    <property type="molecule type" value="Genomic_DNA"/>
</dbReference>
<organism evidence="1 2">
    <name type="scientific">Caldimonas mangrovi</name>
    <dbReference type="NCBI Taxonomy" id="2944811"/>
    <lineage>
        <taxon>Bacteria</taxon>
        <taxon>Pseudomonadati</taxon>
        <taxon>Pseudomonadota</taxon>
        <taxon>Betaproteobacteria</taxon>
        <taxon>Burkholderiales</taxon>
        <taxon>Sphaerotilaceae</taxon>
        <taxon>Caldimonas</taxon>
    </lineage>
</organism>
<sequence>MSLINEALRAAHAPATRTATPPRIALVLGAGGSLGSAVLEQALAVGGFRQVQALVAAPMAPALAAFQPVNLETLEQHRPVADTAFIVFDRERYVNGRDDAFVRPLPEQLPQLAGRLHAAGVRRLLVVMPHAVASLPQALQRGLASLDEQAVAALDFEHLLFVRSPQAPAAVVAASGLQRVAHWVLGQLQLMVPQREQPVRAVKLGSFAVQLARQLPLSVSGTRVVPPEVVWQASQGDDADVARAWLQREALPEAGAARVRY</sequence>
<dbReference type="InterPro" id="IPR036291">
    <property type="entry name" value="NAD(P)-bd_dom_sf"/>
</dbReference>
<evidence type="ECO:0000313" key="1">
    <source>
        <dbReference type="EMBL" id="MCM5682834.1"/>
    </source>
</evidence>
<accession>A0ABT0YWU9</accession>
<reference evidence="1" key="1">
    <citation type="submission" date="2022-05" db="EMBL/GenBank/DDBJ databases">
        <title>Schlegelella sp. nov., isolated from mangrove soil.</title>
        <authorList>
            <person name="Liu Y."/>
            <person name="Ge X."/>
            <person name="Liu W."/>
        </authorList>
    </citation>
    <scope>NUCLEOTIDE SEQUENCE</scope>
    <source>
        <strain evidence="1">S2-27</strain>
    </source>
</reference>
<evidence type="ECO:0000313" key="2">
    <source>
        <dbReference type="Proteomes" id="UP001165541"/>
    </source>
</evidence>
<protein>
    <submittedName>
        <fullName evidence="1">Uncharacterized protein</fullName>
    </submittedName>
</protein>
<name>A0ABT0YWU9_9BURK</name>
<dbReference type="SUPFAM" id="SSF51735">
    <property type="entry name" value="NAD(P)-binding Rossmann-fold domains"/>
    <property type="match status" value="1"/>
</dbReference>
<dbReference type="Gene3D" id="3.40.50.720">
    <property type="entry name" value="NAD(P)-binding Rossmann-like Domain"/>
    <property type="match status" value="1"/>
</dbReference>
<proteinExistence type="predicted"/>
<dbReference type="RefSeq" id="WP_251781375.1">
    <property type="nucleotide sequence ID" value="NZ_JAMKFE010000024.1"/>
</dbReference>
<dbReference type="Proteomes" id="UP001165541">
    <property type="component" value="Unassembled WGS sequence"/>
</dbReference>
<comment type="caution">
    <text evidence="1">The sequence shown here is derived from an EMBL/GenBank/DDBJ whole genome shotgun (WGS) entry which is preliminary data.</text>
</comment>